<comment type="caution">
    <text evidence="2">The sequence shown here is derived from an EMBL/GenBank/DDBJ whole genome shotgun (WGS) entry which is preliminary data.</text>
</comment>
<dbReference type="RefSeq" id="WP_031377866.1">
    <property type="nucleotide sequence ID" value="NZ_JBCGBG010000010.1"/>
</dbReference>
<keyword evidence="1" id="KW-0812">Transmembrane</keyword>
<feature type="transmembrane region" description="Helical" evidence="1">
    <location>
        <begin position="59"/>
        <end position="79"/>
    </location>
</feature>
<evidence type="ECO:0000313" key="3">
    <source>
        <dbReference type="Proteomes" id="UP001468095"/>
    </source>
</evidence>
<evidence type="ECO:0000313" key="2">
    <source>
        <dbReference type="EMBL" id="MEL7698375.1"/>
    </source>
</evidence>
<evidence type="ECO:0008006" key="4">
    <source>
        <dbReference type="Google" id="ProtNLM"/>
    </source>
</evidence>
<keyword evidence="1" id="KW-1133">Transmembrane helix</keyword>
<sequence length="80" mass="8711">MAEADITSLKVPEAGHSDYLSALLLPEEINEVFLPESLQITGKLYSQRGLSPVKKSGNFYRAFAGPMASLLLLIFVDGLK</sequence>
<keyword evidence="3" id="KW-1185">Reference proteome</keyword>
<organism evidence="2 3">
    <name type="scientific">Pantoea brenneri</name>
    <dbReference type="NCBI Taxonomy" id="472694"/>
    <lineage>
        <taxon>Bacteria</taxon>
        <taxon>Pseudomonadati</taxon>
        <taxon>Pseudomonadota</taxon>
        <taxon>Gammaproteobacteria</taxon>
        <taxon>Enterobacterales</taxon>
        <taxon>Erwiniaceae</taxon>
        <taxon>Pantoea</taxon>
    </lineage>
</organism>
<gene>
    <name evidence="2" type="ORF">AABB92_22305</name>
</gene>
<accession>A0ABU9MRS6</accession>
<dbReference type="EMBL" id="JBCGBG010000010">
    <property type="protein sequence ID" value="MEL7698375.1"/>
    <property type="molecule type" value="Genomic_DNA"/>
</dbReference>
<protein>
    <recommendedName>
        <fullName evidence="4">Transposase</fullName>
    </recommendedName>
</protein>
<keyword evidence="1" id="KW-0472">Membrane</keyword>
<reference evidence="2 3" key="1">
    <citation type="submission" date="2024-04" db="EMBL/GenBank/DDBJ databases">
        <authorList>
            <person name="Suleimanova A.D."/>
            <person name="Pudova D.S."/>
            <person name="Shagimardanova E.I."/>
            <person name="Sharipova M.R."/>
        </authorList>
    </citation>
    <scope>NUCLEOTIDE SEQUENCE [LARGE SCALE GENOMIC DNA]</scope>
    <source>
        <strain evidence="2 3">3.1</strain>
    </source>
</reference>
<dbReference type="Proteomes" id="UP001468095">
    <property type="component" value="Unassembled WGS sequence"/>
</dbReference>
<proteinExistence type="predicted"/>
<evidence type="ECO:0000256" key="1">
    <source>
        <dbReference type="SAM" id="Phobius"/>
    </source>
</evidence>
<name>A0ABU9MRS6_9GAMM</name>